<accession>A0ABW5F488</accession>
<dbReference type="RefSeq" id="WP_339223499.1">
    <property type="nucleotide sequence ID" value="NZ_JBHSVQ010000001.1"/>
</dbReference>
<evidence type="ECO:0000313" key="1">
    <source>
        <dbReference type="EMBL" id="MFD2408642.1"/>
    </source>
</evidence>
<keyword evidence="2" id="KW-1185">Reference proteome</keyword>
<evidence type="ECO:0000313" key="2">
    <source>
        <dbReference type="Proteomes" id="UP001597448"/>
    </source>
</evidence>
<gene>
    <name evidence="1" type="ORF">ACFSX3_02105</name>
</gene>
<dbReference type="EMBL" id="JBHUKY010000007">
    <property type="protein sequence ID" value="MFD2408642.1"/>
    <property type="molecule type" value="Genomic_DNA"/>
</dbReference>
<proteinExistence type="predicted"/>
<name>A0ABW5F488_9BACL</name>
<dbReference type="Proteomes" id="UP001597448">
    <property type="component" value="Unassembled WGS sequence"/>
</dbReference>
<organism evidence="1 2">
    <name type="scientific">Paenibacillus rhizoplanae</name>
    <dbReference type="NCBI Taxonomy" id="1917181"/>
    <lineage>
        <taxon>Bacteria</taxon>
        <taxon>Bacillati</taxon>
        <taxon>Bacillota</taxon>
        <taxon>Bacilli</taxon>
        <taxon>Bacillales</taxon>
        <taxon>Paenibacillaceae</taxon>
        <taxon>Paenibacillus</taxon>
    </lineage>
</organism>
<comment type="caution">
    <text evidence="1">The sequence shown here is derived from an EMBL/GenBank/DDBJ whole genome shotgun (WGS) entry which is preliminary data.</text>
</comment>
<reference evidence="2" key="1">
    <citation type="journal article" date="2019" name="Int. J. Syst. Evol. Microbiol.">
        <title>The Global Catalogue of Microorganisms (GCM) 10K type strain sequencing project: providing services to taxonomists for standard genome sequencing and annotation.</title>
        <authorList>
            <consortium name="The Broad Institute Genomics Platform"/>
            <consortium name="The Broad Institute Genome Sequencing Center for Infectious Disease"/>
            <person name="Wu L."/>
            <person name="Ma J."/>
        </authorList>
    </citation>
    <scope>NUCLEOTIDE SEQUENCE [LARGE SCALE GENOMIC DNA]</scope>
    <source>
        <strain evidence="2">CCM 8725</strain>
    </source>
</reference>
<protein>
    <submittedName>
        <fullName evidence="1">Uncharacterized protein</fullName>
    </submittedName>
</protein>
<sequence length="51" mass="5884">MPVQAGHHPAPCRRLKLDRIRLQTQEEPQVQMHKCSDVELLRSGELAITEH</sequence>